<organism evidence="1 2">
    <name type="scientific">Neogobius melanostomus</name>
    <name type="common">round goby</name>
    <dbReference type="NCBI Taxonomy" id="47308"/>
    <lineage>
        <taxon>Eukaryota</taxon>
        <taxon>Metazoa</taxon>
        <taxon>Chordata</taxon>
        <taxon>Craniata</taxon>
        <taxon>Vertebrata</taxon>
        <taxon>Euteleostomi</taxon>
        <taxon>Actinopterygii</taxon>
        <taxon>Neopterygii</taxon>
        <taxon>Teleostei</taxon>
        <taxon>Neoteleostei</taxon>
        <taxon>Acanthomorphata</taxon>
        <taxon>Gobiaria</taxon>
        <taxon>Gobiiformes</taxon>
        <taxon>Gobioidei</taxon>
        <taxon>Gobiidae</taxon>
        <taxon>Benthophilinae</taxon>
        <taxon>Neogobiini</taxon>
        <taxon>Neogobius</taxon>
    </lineage>
</organism>
<name>A0A8C6SD89_9GOBI</name>
<evidence type="ECO:0000313" key="2">
    <source>
        <dbReference type="Proteomes" id="UP000694523"/>
    </source>
</evidence>
<sequence>MPTKCIKSCSSDNYEHVIMNGKCMFDLTNKWSNGGLDTKCVSPVFKIFFMTVATCPLSMELSSFTMRIRHEQSTRRDRASRIRPTARSDRATFTKRCLPTVIKRSKGVQCISHTLPVNEWK</sequence>
<dbReference type="AlphaFoldDB" id="A0A8C6SD89"/>
<protein>
    <submittedName>
        <fullName evidence="1">Uncharacterized protein</fullName>
    </submittedName>
</protein>
<dbReference type="Proteomes" id="UP000694523">
    <property type="component" value="Unplaced"/>
</dbReference>
<evidence type="ECO:0000313" key="1">
    <source>
        <dbReference type="Ensembl" id="ENSNMLP00000003450.1"/>
    </source>
</evidence>
<proteinExistence type="predicted"/>
<accession>A0A8C6SD89</accession>
<reference evidence="1" key="2">
    <citation type="submission" date="2025-09" db="UniProtKB">
        <authorList>
            <consortium name="Ensembl"/>
        </authorList>
    </citation>
    <scope>IDENTIFICATION</scope>
</reference>
<keyword evidence="2" id="KW-1185">Reference proteome</keyword>
<dbReference type="Ensembl" id="ENSNMLT00000003944.1">
    <property type="protein sequence ID" value="ENSNMLP00000003450.1"/>
    <property type="gene ID" value="ENSNMLG00000002477.1"/>
</dbReference>
<reference evidence="1" key="1">
    <citation type="submission" date="2025-08" db="UniProtKB">
        <authorList>
            <consortium name="Ensembl"/>
        </authorList>
    </citation>
    <scope>IDENTIFICATION</scope>
</reference>